<dbReference type="PANTHER" id="PTHR43434">
    <property type="entry name" value="PHOSPHOGLYCOLATE PHOSPHATASE"/>
    <property type="match status" value="1"/>
</dbReference>
<dbReference type="SUPFAM" id="SSF56784">
    <property type="entry name" value="HAD-like"/>
    <property type="match status" value="1"/>
</dbReference>
<dbReference type="EMBL" id="CP121208">
    <property type="protein sequence ID" value="WFM83178.1"/>
    <property type="molecule type" value="Genomic_DNA"/>
</dbReference>
<dbReference type="SFLD" id="SFLDS00003">
    <property type="entry name" value="Haloacid_Dehalogenase"/>
    <property type="match status" value="1"/>
</dbReference>
<dbReference type="Gene3D" id="3.40.50.1000">
    <property type="entry name" value="HAD superfamily/HAD-like"/>
    <property type="match status" value="1"/>
</dbReference>
<protein>
    <submittedName>
        <fullName evidence="1">HAD-IA family hydrolase</fullName>
    </submittedName>
</protein>
<dbReference type="NCBIfam" id="TIGR01509">
    <property type="entry name" value="HAD-SF-IA-v3"/>
    <property type="match status" value="1"/>
</dbReference>
<dbReference type="InterPro" id="IPR050155">
    <property type="entry name" value="HAD-like_hydrolase_sf"/>
</dbReference>
<dbReference type="Proteomes" id="UP001215216">
    <property type="component" value="Chromosome"/>
</dbReference>
<dbReference type="NCBIfam" id="TIGR01549">
    <property type="entry name" value="HAD-SF-IA-v1"/>
    <property type="match status" value="1"/>
</dbReference>
<organism evidence="1 2">
    <name type="scientific">Arcanobacterium canis</name>
    <dbReference type="NCBI Taxonomy" id="999183"/>
    <lineage>
        <taxon>Bacteria</taxon>
        <taxon>Bacillati</taxon>
        <taxon>Actinomycetota</taxon>
        <taxon>Actinomycetes</taxon>
        <taxon>Actinomycetales</taxon>
        <taxon>Actinomycetaceae</taxon>
        <taxon>Arcanobacterium</taxon>
    </lineage>
</organism>
<evidence type="ECO:0000313" key="2">
    <source>
        <dbReference type="Proteomes" id="UP001215216"/>
    </source>
</evidence>
<dbReference type="PANTHER" id="PTHR43434:SF25">
    <property type="entry name" value="PHOSPHOGLYCOLATE PHOSPHATASE"/>
    <property type="match status" value="1"/>
</dbReference>
<gene>
    <name evidence="1" type="ORF">P7079_07245</name>
</gene>
<evidence type="ECO:0000313" key="1">
    <source>
        <dbReference type="EMBL" id="WFM83178.1"/>
    </source>
</evidence>
<dbReference type="GO" id="GO:0016787">
    <property type="term" value="F:hydrolase activity"/>
    <property type="evidence" value="ECO:0007669"/>
    <property type="project" value="UniProtKB-KW"/>
</dbReference>
<dbReference type="RefSeq" id="WP_278012603.1">
    <property type="nucleotide sequence ID" value="NZ_CP121208.1"/>
</dbReference>
<accession>A0ABY8FXG7</accession>
<dbReference type="InterPro" id="IPR023198">
    <property type="entry name" value="PGP-like_dom2"/>
</dbReference>
<dbReference type="InterPro" id="IPR023214">
    <property type="entry name" value="HAD_sf"/>
</dbReference>
<sequence>MNVIWDMGGTLIDTYSPVNALFAAKVADAGGEISPAGVAILTRRSISSAIQTLAQRFLISEGELHAAYDSLKASWQDTPAPLIAGARRALEAIVGDGGVNVIVTHRDRPSATTLLEQHDLSHLISDMICAPDGFPRKPDPTMFLEILERSDLKPSRTLAVGDREIDVTAAHAAGLRAVRLTPDGVRAQTKADWTVHRLLKVPHLR</sequence>
<keyword evidence="2" id="KW-1185">Reference proteome</keyword>
<dbReference type="InterPro" id="IPR041492">
    <property type="entry name" value="HAD_2"/>
</dbReference>
<dbReference type="SFLD" id="SFLDG01129">
    <property type="entry name" value="C1.5:_HAD__Beta-PGM__Phosphata"/>
    <property type="match status" value="1"/>
</dbReference>
<dbReference type="Gene3D" id="1.10.150.240">
    <property type="entry name" value="Putative phosphatase, domain 2"/>
    <property type="match status" value="1"/>
</dbReference>
<reference evidence="1 2" key="1">
    <citation type="submission" date="2023-03" db="EMBL/GenBank/DDBJ databases">
        <title>Complete genome of Arcanobacterium canis strain DSM 25104 isolated in 2010 from a canine otitis externa in Germany.</title>
        <authorList>
            <person name="Borowiak M."/>
            <person name="Kreitlow A."/>
            <person name="Malorny B."/>
            <person name="Laemmler C."/>
            <person name="Prenger-Berninghoff E."/>
            <person name="Ploetz M."/>
            <person name="Abdulmawjood A."/>
        </authorList>
    </citation>
    <scope>NUCLEOTIDE SEQUENCE [LARGE SCALE GENOMIC DNA]</scope>
    <source>
        <strain evidence="1 2">DSM 25104</strain>
    </source>
</reference>
<dbReference type="InterPro" id="IPR006439">
    <property type="entry name" value="HAD-SF_hydro_IA"/>
</dbReference>
<dbReference type="Pfam" id="PF13419">
    <property type="entry name" value="HAD_2"/>
    <property type="match status" value="1"/>
</dbReference>
<dbReference type="InterPro" id="IPR036412">
    <property type="entry name" value="HAD-like_sf"/>
</dbReference>
<name>A0ABY8FXG7_9ACTO</name>
<keyword evidence="1" id="KW-0378">Hydrolase</keyword>
<proteinExistence type="predicted"/>